<comment type="caution">
    <text evidence="2">The sequence shown here is derived from an EMBL/GenBank/DDBJ whole genome shotgun (WGS) entry which is preliminary data.</text>
</comment>
<sequence length="243" mass="26814">MATVQNSTMTDRFNAEAADWDSNPFVQEATNLAFEKLRPHIDAHIAAADSPIDVLEVGCGTGLLSTLVAPLVHEVVAVDTAPGMIDMLTAKAAQPDQPHNIIPICKLLEDPEDPALPAGTDGSGARRKFDLILSHLVLHHVPDVKALLVTMMGCLKPGGRILLTDYQDSGPECMWFHPPSKLDGVERHGIPRIWMTELLEEVGFVQVNVRTGWVMVKKIPGWEEEARRDWYPFPFLICEGVRP</sequence>
<dbReference type="PANTHER" id="PTHR43861:SF3">
    <property type="entry name" value="PUTATIVE (AFU_ORTHOLOGUE AFUA_2G14390)-RELATED"/>
    <property type="match status" value="1"/>
</dbReference>
<dbReference type="GeneID" id="36545850"/>
<keyword evidence="3" id="KW-1185">Reference proteome</keyword>
<organism evidence="2 3">
    <name type="scientific">Aspergillus campestris (strain IBT 28561)</name>
    <dbReference type="NCBI Taxonomy" id="1392248"/>
    <lineage>
        <taxon>Eukaryota</taxon>
        <taxon>Fungi</taxon>
        <taxon>Dikarya</taxon>
        <taxon>Ascomycota</taxon>
        <taxon>Pezizomycotina</taxon>
        <taxon>Eurotiomycetes</taxon>
        <taxon>Eurotiomycetidae</taxon>
        <taxon>Eurotiales</taxon>
        <taxon>Aspergillaceae</taxon>
        <taxon>Aspergillus</taxon>
        <taxon>Aspergillus subgen. Circumdati</taxon>
    </lineage>
</organism>
<accession>A0A2I1CW02</accession>
<evidence type="ECO:0000256" key="1">
    <source>
        <dbReference type="ARBA" id="ARBA00022679"/>
    </source>
</evidence>
<dbReference type="VEuPathDB" id="FungiDB:P168DRAFT_299315"/>
<keyword evidence="1" id="KW-0808">Transferase</keyword>
<keyword evidence="2" id="KW-0489">Methyltransferase</keyword>
<dbReference type="GO" id="GO:0032259">
    <property type="term" value="P:methylation"/>
    <property type="evidence" value="ECO:0007669"/>
    <property type="project" value="UniProtKB-KW"/>
</dbReference>
<name>A0A2I1CW02_ASPC2</name>
<dbReference type="EMBL" id="MSFM01000011">
    <property type="protein sequence ID" value="PKY01785.1"/>
    <property type="molecule type" value="Genomic_DNA"/>
</dbReference>
<reference evidence="2" key="1">
    <citation type="submission" date="2016-12" db="EMBL/GenBank/DDBJ databases">
        <title>The genomes of Aspergillus section Nigri reveals drivers in fungal speciation.</title>
        <authorList>
            <consortium name="DOE Joint Genome Institute"/>
            <person name="Vesth T.C."/>
            <person name="Nybo J."/>
            <person name="Theobald S."/>
            <person name="Brandl J."/>
            <person name="Frisvad J.C."/>
            <person name="Nielsen K.F."/>
            <person name="Lyhne E.K."/>
            <person name="Kogle M.E."/>
            <person name="Kuo A."/>
            <person name="Riley R."/>
            <person name="Clum A."/>
            <person name="Nolan M."/>
            <person name="Lipzen A."/>
            <person name="Salamov A."/>
            <person name="Henrissat B."/>
            <person name="Wiebenga A."/>
            <person name="De vries R.P."/>
            <person name="Grigoriev I.V."/>
            <person name="Mortensen U.H."/>
            <person name="Andersen M.R."/>
            <person name="Baker S.E."/>
        </authorList>
    </citation>
    <scope>NUCLEOTIDE SEQUENCE</scope>
    <source>
        <strain evidence="2">IBT 28561</strain>
    </source>
</reference>
<dbReference type="Gene3D" id="3.40.50.150">
    <property type="entry name" value="Vaccinia Virus protein VP39"/>
    <property type="match status" value="1"/>
</dbReference>
<evidence type="ECO:0000313" key="3">
    <source>
        <dbReference type="Proteomes" id="UP000234254"/>
    </source>
</evidence>
<dbReference type="OrthoDB" id="66144at2759"/>
<dbReference type="GO" id="GO:0008168">
    <property type="term" value="F:methyltransferase activity"/>
    <property type="evidence" value="ECO:0007669"/>
    <property type="project" value="UniProtKB-KW"/>
</dbReference>
<protein>
    <submittedName>
        <fullName evidence="2">S-adenosyl-L-methionine-dependent methyltransferase</fullName>
    </submittedName>
</protein>
<dbReference type="CDD" id="cd02440">
    <property type="entry name" value="AdoMet_MTases"/>
    <property type="match status" value="1"/>
</dbReference>
<gene>
    <name evidence="2" type="ORF">P168DRAFT_299315</name>
</gene>
<evidence type="ECO:0000313" key="2">
    <source>
        <dbReference type="EMBL" id="PKY01785.1"/>
    </source>
</evidence>
<proteinExistence type="predicted"/>
<dbReference type="SUPFAM" id="SSF53335">
    <property type="entry name" value="S-adenosyl-L-methionine-dependent methyltransferases"/>
    <property type="match status" value="1"/>
</dbReference>
<dbReference type="InterPro" id="IPR029063">
    <property type="entry name" value="SAM-dependent_MTases_sf"/>
</dbReference>
<dbReference type="Pfam" id="PF13489">
    <property type="entry name" value="Methyltransf_23"/>
    <property type="match status" value="1"/>
</dbReference>
<dbReference type="PANTHER" id="PTHR43861">
    <property type="entry name" value="TRANS-ACONITATE 2-METHYLTRANSFERASE-RELATED"/>
    <property type="match status" value="1"/>
</dbReference>
<dbReference type="Proteomes" id="UP000234254">
    <property type="component" value="Unassembled WGS sequence"/>
</dbReference>
<dbReference type="AlphaFoldDB" id="A0A2I1CW02"/>
<dbReference type="RefSeq" id="XP_024690379.1">
    <property type="nucleotide sequence ID" value="XM_024838326.1"/>
</dbReference>